<evidence type="ECO:0000256" key="17">
    <source>
        <dbReference type="SAM" id="MobiDB-lite"/>
    </source>
</evidence>
<sequence>MGIKGLNKLLMEHCPAALRSSEIKNFGGRKVAIDASMSLYQFVIAVRQADGQQLTNENGETTSHLMGMFYRTLRMVDNGIKPVYVFDGKPPVLKSGELAKRKERREEALKKIEELKQQVEDGEEGEETKEAQEDVTRFEKRTVRVTPEQNDEAKKLLTLMGIPIVEAPCEAEAQCAKLAEAGKVYAAASEDMDTLCFGSPVLLRHLTFSEAKKMPISEINFAKILEGLEMTHAQFIDLCILLGCDYADTIRGVGPQTALKLMKEHGSLEKIVEHIEKNPSGKLKVPENWPYQEVRALLQAPDVLDSSSCDIKWNNPDVEGLVDFLVRDKGFSEDRVRAGAARLMKQVKVKPQARLDGFFKVMPKEGGEKRKADDKKTKGKKPATKKAKK</sequence>
<dbReference type="CDD" id="cd09867">
    <property type="entry name" value="PIN_FEN1"/>
    <property type="match status" value="1"/>
</dbReference>
<dbReference type="GO" id="GO:0005654">
    <property type="term" value="C:nucleoplasm"/>
    <property type="evidence" value="ECO:0007669"/>
    <property type="project" value="UniProtKB-SubCell"/>
</dbReference>
<keyword evidence="4 15" id="KW-0540">Nuclease</keyword>
<dbReference type="SMR" id="A0A1H6PP31"/>
<dbReference type="InterPro" id="IPR008918">
    <property type="entry name" value="HhH2"/>
</dbReference>
<dbReference type="HAMAP" id="MF_00614">
    <property type="entry name" value="Fen"/>
    <property type="match status" value="1"/>
</dbReference>
<feature type="compositionally biased region" description="Basic residues" evidence="17">
    <location>
        <begin position="377"/>
        <end position="389"/>
    </location>
</feature>
<evidence type="ECO:0000256" key="12">
    <source>
        <dbReference type="ARBA" id="ARBA00023204"/>
    </source>
</evidence>
<dbReference type="GO" id="GO:0043137">
    <property type="term" value="P:DNA replication, removal of RNA primer"/>
    <property type="evidence" value="ECO:0007669"/>
    <property type="project" value="UniProtKB-UniRule"/>
</dbReference>
<comment type="similarity">
    <text evidence="14 15">Belongs to the XPG/RAD2 endonuclease family. FEN1 subfamily.</text>
</comment>
<feature type="domain" description="XPG N-terminal" evidence="20">
    <location>
        <begin position="1"/>
        <end position="108"/>
    </location>
</feature>
<dbReference type="GO" id="GO:0017108">
    <property type="term" value="F:5'-flap endonuclease activity"/>
    <property type="evidence" value="ECO:0007669"/>
    <property type="project" value="UniProtKB-UniRule"/>
</dbReference>
<dbReference type="InterPro" id="IPR036279">
    <property type="entry name" value="5-3_exonuclease_C_sf"/>
</dbReference>
<evidence type="ECO:0000256" key="3">
    <source>
        <dbReference type="ARBA" id="ARBA00022705"/>
    </source>
</evidence>
<dbReference type="EC" id="3.1.-.-" evidence="15"/>
<evidence type="ECO:0000313" key="22">
    <source>
        <dbReference type="Proteomes" id="UP000182444"/>
    </source>
</evidence>
<dbReference type="EMBL" id="CP017558">
    <property type="protein sequence ID" value="AOW07452.1"/>
    <property type="molecule type" value="Genomic_DNA"/>
</dbReference>
<evidence type="ECO:0000256" key="6">
    <source>
        <dbReference type="ARBA" id="ARBA00022759"/>
    </source>
</evidence>
<comment type="cofactor">
    <cofactor evidence="15">
        <name>Mg(2+)</name>
        <dbReference type="ChEBI" id="CHEBI:18420"/>
    </cofactor>
    <text evidence="15">Binds 2 magnesium ions per subunit. They probably participate in the reaction catalyzed by the enzyme. May bind an additional third magnesium ion after substrate binding.</text>
</comment>
<dbReference type="InterPro" id="IPR006085">
    <property type="entry name" value="XPG_DNA_repair_N"/>
</dbReference>
<evidence type="ECO:0000256" key="16">
    <source>
        <dbReference type="SAM" id="Coils"/>
    </source>
</evidence>
<dbReference type="OMA" id="IQEVHID"/>
<dbReference type="GO" id="GO:0006284">
    <property type="term" value="P:base-excision repair"/>
    <property type="evidence" value="ECO:0007669"/>
    <property type="project" value="UniProtKB-UniRule"/>
</dbReference>
<dbReference type="GO" id="GO:0005829">
    <property type="term" value="C:cytosol"/>
    <property type="evidence" value="ECO:0007669"/>
    <property type="project" value="EnsemblFungi"/>
</dbReference>
<feature type="coiled-coil region" evidence="16">
    <location>
        <begin position="98"/>
        <end position="132"/>
    </location>
</feature>
<feature type="domain" description="5'-3' exonuclease" evidence="18">
    <location>
        <begin position="29"/>
        <end position="327"/>
    </location>
</feature>
<protein>
    <recommendedName>
        <fullName evidence="15">Flap endonuclease 1</fullName>
        <shortName evidence="15">FEN-1</shortName>
        <ecNumber evidence="15">3.1.-.-</ecNumber>
    </recommendedName>
    <alternativeName>
        <fullName evidence="15">Flap structure-specific endonuclease 1</fullName>
    </alternativeName>
</protein>
<dbReference type="Gene3D" id="3.40.50.1010">
    <property type="entry name" value="5'-nuclease"/>
    <property type="match status" value="1"/>
</dbReference>
<evidence type="ECO:0000256" key="5">
    <source>
        <dbReference type="ARBA" id="ARBA00022723"/>
    </source>
</evidence>
<dbReference type="KEGG" id="yli:2908048"/>
<dbReference type="VEuPathDB" id="FungiDB:YALI1_F26692g"/>
<evidence type="ECO:0000259" key="19">
    <source>
        <dbReference type="SMART" id="SM00484"/>
    </source>
</evidence>
<keyword evidence="7 15" id="KW-0227">DNA damage</keyword>
<comment type="function">
    <text evidence="15">Structure-specific nuclease with 5'-flap endonuclease and 5'-3' exonuclease activities involved in DNA replication and repair. During DNA replication, cleaves the 5'-overhanging flap structure that is generated by displacement synthesis when DNA polymerase encounters the 5'-end of a downstream Okazaki fragment. It enters the flap from the 5'-end and then tracks to cleave the flap base, leaving a nick for ligation. Also involved in the long patch base excision repair (LP-BER) pathway, by cleaving within the apurinic/apyrimidinic (AP) site-terminated flap. Acts as a genome stabilization factor that prevents flaps from equilibrating into structures that lead to duplications and deletions. Also possesses 5'-3' exonuclease activity on nicked or gapped double-stranded DNA, and exhibits RNase H activity. Also involved in replication and repair of rDNA and in repairing mitochondrial DNA.</text>
</comment>
<reference evidence="21 22" key="1">
    <citation type="journal article" date="2016" name="PLoS ONE">
        <title>Sequence Assembly of Yarrowia lipolytica Strain W29/CLIB89 Shows Transposable Element Diversity.</title>
        <authorList>
            <person name="Magnan C."/>
            <person name="Yu J."/>
            <person name="Chang I."/>
            <person name="Jahn E."/>
            <person name="Kanomata Y."/>
            <person name="Wu J."/>
            <person name="Zeller M."/>
            <person name="Oakes M."/>
            <person name="Baldi P."/>
            <person name="Sandmeyer S."/>
        </authorList>
    </citation>
    <scope>NUCLEOTIDE SEQUENCE [LARGE SCALE GENOMIC DNA]</scope>
    <source>
        <strain evidence="22">CLIB89(W29)</strain>
    </source>
</reference>
<name>A0A1H6PP31_YARLL</name>
<evidence type="ECO:0000256" key="8">
    <source>
        <dbReference type="ARBA" id="ARBA00022801"/>
    </source>
</evidence>
<dbReference type="InterPro" id="IPR006084">
    <property type="entry name" value="XPG/Rad2"/>
</dbReference>
<feature type="domain" description="XPG-I" evidence="19">
    <location>
        <begin position="158"/>
        <end position="230"/>
    </location>
</feature>
<keyword evidence="10 15" id="KW-0460">Magnesium</keyword>
<evidence type="ECO:0000256" key="7">
    <source>
        <dbReference type="ARBA" id="ARBA00022763"/>
    </source>
</evidence>
<dbReference type="AlphaFoldDB" id="A0A1H6PP31"/>
<gene>
    <name evidence="21" type="ORF">YALI1_F26692g</name>
</gene>
<dbReference type="GO" id="GO:0005730">
    <property type="term" value="C:nucleolus"/>
    <property type="evidence" value="ECO:0007669"/>
    <property type="project" value="UniProtKB-SubCell"/>
</dbReference>
<dbReference type="GO" id="GO:0006303">
    <property type="term" value="P:double-strand break repair via nonhomologous end joining"/>
    <property type="evidence" value="ECO:0007669"/>
    <property type="project" value="EnsemblFungi"/>
</dbReference>
<accession>A0A1H6PP31</accession>
<keyword evidence="13 15" id="KW-0539">Nucleus</keyword>
<organism evidence="21 22">
    <name type="scientific">Yarrowia lipolytica</name>
    <name type="common">Candida lipolytica</name>
    <dbReference type="NCBI Taxonomy" id="4952"/>
    <lineage>
        <taxon>Eukaryota</taxon>
        <taxon>Fungi</taxon>
        <taxon>Dikarya</taxon>
        <taxon>Ascomycota</taxon>
        <taxon>Saccharomycotina</taxon>
        <taxon>Dipodascomycetes</taxon>
        <taxon>Dipodascales</taxon>
        <taxon>Dipodascales incertae sedis</taxon>
        <taxon>Yarrowia</taxon>
    </lineage>
</organism>
<evidence type="ECO:0000256" key="14">
    <source>
        <dbReference type="ARBA" id="ARBA00034726"/>
    </source>
</evidence>
<dbReference type="CDD" id="cd09907">
    <property type="entry name" value="H3TH_FEN1-Euk"/>
    <property type="match status" value="1"/>
</dbReference>
<keyword evidence="3 15" id="KW-0235">DNA replication</keyword>
<dbReference type="GO" id="GO:0003677">
    <property type="term" value="F:DNA binding"/>
    <property type="evidence" value="ECO:0007669"/>
    <property type="project" value="UniProtKB-UniRule"/>
</dbReference>
<dbReference type="InterPro" id="IPR002421">
    <property type="entry name" value="5-3_exonuclease"/>
</dbReference>
<dbReference type="PROSITE" id="PS00841">
    <property type="entry name" value="XPG_1"/>
    <property type="match status" value="1"/>
</dbReference>
<proteinExistence type="inferred from homology"/>
<dbReference type="InterPro" id="IPR006086">
    <property type="entry name" value="XPG-I_dom"/>
</dbReference>
<dbReference type="GO" id="GO:0000287">
    <property type="term" value="F:magnesium ion binding"/>
    <property type="evidence" value="ECO:0007669"/>
    <property type="project" value="UniProtKB-UniRule"/>
</dbReference>
<keyword evidence="8 15" id="KW-0378">Hydrolase</keyword>
<dbReference type="InterPro" id="IPR029060">
    <property type="entry name" value="PIN-like_dom_sf"/>
</dbReference>
<keyword evidence="9 15" id="KW-0269">Exonuclease</keyword>
<dbReference type="PANTHER" id="PTHR11081:SF9">
    <property type="entry name" value="FLAP ENDONUCLEASE 1"/>
    <property type="match status" value="1"/>
</dbReference>
<keyword evidence="11 15" id="KW-0496">Mitochondrion</keyword>
<dbReference type="InterPro" id="IPR023426">
    <property type="entry name" value="Flap_endonuc"/>
</dbReference>
<evidence type="ECO:0000259" key="18">
    <source>
        <dbReference type="SMART" id="SM00475"/>
    </source>
</evidence>
<evidence type="ECO:0000256" key="11">
    <source>
        <dbReference type="ARBA" id="ARBA00023128"/>
    </source>
</evidence>
<dbReference type="VEuPathDB" id="FungiDB:YALI0_F20042g"/>
<dbReference type="Pfam" id="PF00752">
    <property type="entry name" value="XPG_N"/>
    <property type="match status" value="1"/>
</dbReference>
<dbReference type="FunFam" id="3.40.50.1010:FF:000003">
    <property type="entry name" value="Flap endonuclease 1"/>
    <property type="match status" value="1"/>
</dbReference>
<dbReference type="InterPro" id="IPR019974">
    <property type="entry name" value="XPG_CS"/>
</dbReference>
<evidence type="ECO:0000256" key="15">
    <source>
        <dbReference type="HAMAP-Rule" id="MF_03140"/>
    </source>
</evidence>
<keyword evidence="12 15" id="KW-0234">DNA repair</keyword>
<dbReference type="SMART" id="SM00279">
    <property type="entry name" value="HhH2"/>
    <property type="match status" value="1"/>
</dbReference>
<dbReference type="Gene3D" id="1.10.150.20">
    <property type="entry name" value="5' to 3' exonuclease, C-terminal subdomain"/>
    <property type="match status" value="1"/>
</dbReference>
<keyword evidence="6 15" id="KW-0255">Endonuclease</keyword>
<dbReference type="SMART" id="SM00475">
    <property type="entry name" value="53EXOc"/>
    <property type="match status" value="1"/>
</dbReference>
<dbReference type="PRINTS" id="PR00853">
    <property type="entry name" value="XPGRADSUPER"/>
</dbReference>
<dbReference type="Pfam" id="PF00867">
    <property type="entry name" value="XPG_I"/>
    <property type="match status" value="1"/>
</dbReference>
<feature type="region of interest" description="Disordered" evidence="17">
    <location>
        <begin position="360"/>
        <end position="389"/>
    </location>
</feature>
<evidence type="ECO:0000256" key="9">
    <source>
        <dbReference type="ARBA" id="ARBA00022839"/>
    </source>
</evidence>
<dbReference type="PANTHER" id="PTHR11081">
    <property type="entry name" value="FLAP ENDONUCLEASE FAMILY MEMBER"/>
    <property type="match status" value="1"/>
</dbReference>
<dbReference type="SUPFAM" id="SSF88723">
    <property type="entry name" value="PIN domain-like"/>
    <property type="match status" value="1"/>
</dbReference>
<comment type="subcellular location">
    <subcellularLocation>
        <location evidence="1 15">Mitochondrion</location>
    </subcellularLocation>
    <subcellularLocation>
        <location evidence="15">Nucleus</location>
        <location evidence="15">Nucleolus</location>
    </subcellularLocation>
    <subcellularLocation>
        <location evidence="15">Nucleus</location>
        <location evidence="15">Nucleoplasm</location>
    </subcellularLocation>
    <text evidence="15">Resides mostly in the nucleoli and relocalizes to the nucleoplasm upon DNA damage.</text>
</comment>
<keyword evidence="2 15" id="KW-0597">Phosphoprotein</keyword>
<dbReference type="SMART" id="SM00485">
    <property type="entry name" value="XPGN"/>
    <property type="match status" value="1"/>
</dbReference>
<keyword evidence="5 15" id="KW-0479">Metal-binding</keyword>
<evidence type="ECO:0000256" key="1">
    <source>
        <dbReference type="ARBA" id="ARBA00004173"/>
    </source>
</evidence>
<dbReference type="OrthoDB" id="1937206at2759"/>
<evidence type="ECO:0000313" key="21">
    <source>
        <dbReference type="EMBL" id="AOW07452.1"/>
    </source>
</evidence>
<keyword evidence="16" id="KW-0175">Coiled coil</keyword>
<evidence type="ECO:0000256" key="2">
    <source>
        <dbReference type="ARBA" id="ARBA00022553"/>
    </source>
</evidence>
<dbReference type="eggNOG" id="KOG2519">
    <property type="taxonomic scope" value="Eukaryota"/>
</dbReference>
<evidence type="ECO:0000256" key="13">
    <source>
        <dbReference type="ARBA" id="ARBA00023242"/>
    </source>
</evidence>
<dbReference type="FunFam" id="1.10.150.20:FF:000009">
    <property type="entry name" value="Flap endonuclease 1"/>
    <property type="match status" value="1"/>
</dbReference>
<dbReference type="GO" id="GO:0007534">
    <property type="term" value="P:gene conversion at mating-type locus"/>
    <property type="evidence" value="ECO:0007669"/>
    <property type="project" value="EnsemblFungi"/>
</dbReference>
<dbReference type="GO" id="GO:0005739">
    <property type="term" value="C:mitochondrion"/>
    <property type="evidence" value="ECO:0007669"/>
    <property type="project" value="UniProtKB-SubCell"/>
</dbReference>
<evidence type="ECO:0000256" key="10">
    <source>
        <dbReference type="ARBA" id="ARBA00022842"/>
    </source>
</evidence>
<dbReference type="RefSeq" id="XP_505646.1">
    <property type="nucleotide sequence ID" value="XM_505646.3"/>
</dbReference>
<dbReference type="GeneID" id="2908048"/>
<evidence type="ECO:0000256" key="4">
    <source>
        <dbReference type="ARBA" id="ARBA00022722"/>
    </source>
</evidence>
<dbReference type="GO" id="GO:0008409">
    <property type="term" value="F:5'-3' exonuclease activity"/>
    <property type="evidence" value="ECO:0007669"/>
    <property type="project" value="UniProtKB-UniRule"/>
</dbReference>
<dbReference type="GO" id="GO:0035753">
    <property type="term" value="P:maintenance of DNA trinucleotide repeats"/>
    <property type="evidence" value="ECO:0007669"/>
    <property type="project" value="EnsemblFungi"/>
</dbReference>
<dbReference type="Proteomes" id="UP000182444">
    <property type="component" value="Chromosome 1F"/>
</dbReference>
<dbReference type="SUPFAM" id="SSF47807">
    <property type="entry name" value="5' to 3' exonuclease, C-terminal subdomain"/>
    <property type="match status" value="1"/>
</dbReference>
<feature type="compositionally biased region" description="Basic and acidic residues" evidence="17">
    <location>
        <begin position="362"/>
        <end position="376"/>
    </location>
</feature>
<evidence type="ECO:0000259" key="20">
    <source>
        <dbReference type="SMART" id="SM00485"/>
    </source>
</evidence>
<dbReference type="SMART" id="SM00484">
    <property type="entry name" value="XPGI"/>
    <property type="match status" value="1"/>
</dbReference>